<dbReference type="EMBL" id="WKKH01000041">
    <property type="protein sequence ID" value="MRX78158.1"/>
    <property type="molecule type" value="Genomic_DNA"/>
</dbReference>
<dbReference type="PROSITE" id="PS51352">
    <property type="entry name" value="THIOREDOXIN_2"/>
    <property type="match status" value="1"/>
</dbReference>
<dbReference type="SUPFAM" id="SSF52833">
    <property type="entry name" value="Thioredoxin-like"/>
    <property type="match status" value="1"/>
</dbReference>
<keyword evidence="4" id="KW-0676">Redox-active center</keyword>
<name>A0A7K0G2Y0_9SPHI</name>
<dbReference type="GO" id="GO:0017004">
    <property type="term" value="P:cytochrome complex assembly"/>
    <property type="evidence" value="ECO:0007669"/>
    <property type="project" value="UniProtKB-KW"/>
</dbReference>
<dbReference type="Proteomes" id="UP000487757">
    <property type="component" value="Unassembled WGS sequence"/>
</dbReference>
<comment type="caution">
    <text evidence="6">The sequence shown here is derived from an EMBL/GenBank/DDBJ whole genome shotgun (WGS) entry which is preliminary data.</text>
</comment>
<dbReference type="Gene3D" id="3.40.30.10">
    <property type="entry name" value="Glutaredoxin"/>
    <property type="match status" value="1"/>
</dbReference>
<evidence type="ECO:0000256" key="4">
    <source>
        <dbReference type="ARBA" id="ARBA00023284"/>
    </source>
</evidence>
<evidence type="ECO:0000256" key="1">
    <source>
        <dbReference type="ARBA" id="ARBA00004196"/>
    </source>
</evidence>
<dbReference type="InterPro" id="IPR050553">
    <property type="entry name" value="Thioredoxin_ResA/DsbE_sf"/>
</dbReference>
<dbReference type="PANTHER" id="PTHR42852">
    <property type="entry name" value="THIOL:DISULFIDE INTERCHANGE PROTEIN DSBE"/>
    <property type="match status" value="1"/>
</dbReference>
<feature type="domain" description="Thioredoxin" evidence="5">
    <location>
        <begin position="23"/>
        <end position="171"/>
    </location>
</feature>
<comment type="subcellular location">
    <subcellularLocation>
        <location evidence="1">Cell envelope</location>
    </subcellularLocation>
</comment>
<proteinExistence type="predicted"/>
<evidence type="ECO:0000259" key="5">
    <source>
        <dbReference type="PROSITE" id="PS51352"/>
    </source>
</evidence>
<keyword evidence="2" id="KW-0201">Cytochrome c-type biogenesis</keyword>
<dbReference type="RefSeq" id="WP_154282568.1">
    <property type="nucleotide sequence ID" value="NZ_JBHUJQ010000001.1"/>
</dbReference>
<gene>
    <name evidence="6" type="ORF">GJU39_18930</name>
</gene>
<dbReference type="CDD" id="cd02966">
    <property type="entry name" value="TlpA_like_family"/>
    <property type="match status" value="1"/>
</dbReference>
<evidence type="ECO:0000313" key="7">
    <source>
        <dbReference type="Proteomes" id="UP000487757"/>
    </source>
</evidence>
<evidence type="ECO:0000256" key="3">
    <source>
        <dbReference type="ARBA" id="ARBA00023157"/>
    </source>
</evidence>
<dbReference type="InterPro" id="IPR000866">
    <property type="entry name" value="AhpC/TSA"/>
</dbReference>
<organism evidence="6 7">
    <name type="scientific">Pedobacter petrophilus</name>
    <dbReference type="NCBI Taxonomy" id="1908241"/>
    <lineage>
        <taxon>Bacteria</taxon>
        <taxon>Pseudomonadati</taxon>
        <taxon>Bacteroidota</taxon>
        <taxon>Sphingobacteriia</taxon>
        <taxon>Sphingobacteriales</taxon>
        <taxon>Sphingobacteriaceae</taxon>
        <taxon>Pedobacter</taxon>
    </lineage>
</organism>
<reference evidence="6 7" key="1">
    <citation type="submission" date="2019-11" db="EMBL/GenBank/DDBJ databases">
        <title>Pedobacter petrophilus genome.</title>
        <authorList>
            <person name="Feldbauer M.J."/>
            <person name="Newman J.D."/>
        </authorList>
    </citation>
    <scope>NUCLEOTIDE SEQUENCE [LARGE SCALE GENOMIC DNA]</scope>
    <source>
        <strain evidence="6 7">LMG 29686</strain>
    </source>
</reference>
<dbReference type="GO" id="GO:0030313">
    <property type="term" value="C:cell envelope"/>
    <property type="evidence" value="ECO:0007669"/>
    <property type="project" value="UniProtKB-SubCell"/>
</dbReference>
<dbReference type="Pfam" id="PF00578">
    <property type="entry name" value="AhpC-TSA"/>
    <property type="match status" value="1"/>
</dbReference>
<evidence type="ECO:0000256" key="2">
    <source>
        <dbReference type="ARBA" id="ARBA00022748"/>
    </source>
</evidence>
<keyword evidence="7" id="KW-1185">Reference proteome</keyword>
<protein>
    <submittedName>
        <fullName evidence="6">Redoxin domain-containing protein</fullName>
    </submittedName>
</protein>
<dbReference type="InterPro" id="IPR036249">
    <property type="entry name" value="Thioredoxin-like_sf"/>
</dbReference>
<accession>A0A7K0G2Y0</accession>
<dbReference type="OrthoDB" id="1095575at2"/>
<dbReference type="PANTHER" id="PTHR42852:SF6">
    <property type="entry name" value="THIOL:DISULFIDE INTERCHANGE PROTEIN DSBE"/>
    <property type="match status" value="1"/>
</dbReference>
<dbReference type="InterPro" id="IPR013766">
    <property type="entry name" value="Thioredoxin_domain"/>
</dbReference>
<dbReference type="AlphaFoldDB" id="A0A7K0G2Y0"/>
<sequence>MKIKTMLCVFVGLLPALHLKAQSDLKRLVPDIYKYILIDTANKEHSLKEYKGKYIYLDIWASWCYPCRKEYPLLEAMIAKLDTSKVKVISISIDHQSKGMTGPSWRWMGALKGYSMKGTQWCVTDTTMEKDYKIDQIPRFILLNPDGTVKEMNTTRPSNPETLGKLNKLLITK</sequence>
<evidence type="ECO:0000313" key="6">
    <source>
        <dbReference type="EMBL" id="MRX78158.1"/>
    </source>
</evidence>
<keyword evidence="3" id="KW-1015">Disulfide bond</keyword>